<feature type="region of interest" description="Disordered" evidence="1">
    <location>
        <begin position="1"/>
        <end position="124"/>
    </location>
</feature>
<evidence type="ECO:0000313" key="3">
    <source>
        <dbReference type="Proteomes" id="UP000075903"/>
    </source>
</evidence>
<dbReference type="AlphaFoldDB" id="A0A182VK48"/>
<feature type="compositionally biased region" description="Acidic residues" evidence="1">
    <location>
        <begin position="22"/>
        <end position="33"/>
    </location>
</feature>
<evidence type="ECO:0000256" key="1">
    <source>
        <dbReference type="SAM" id="MobiDB-lite"/>
    </source>
</evidence>
<organism evidence="2 3">
    <name type="scientific">Anopheles merus</name>
    <name type="common">Mosquito</name>
    <dbReference type="NCBI Taxonomy" id="30066"/>
    <lineage>
        <taxon>Eukaryota</taxon>
        <taxon>Metazoa</taxon>
        <taxon>Ecdysozoa</taxon>
        <taxon>Arthropoda</taxon>
        <taxon>Hexapoda</taxon>
        <taxon>Insecta</taxon>
        <taxon>Pterygota</taxon>
        <taxon>Neoptera</taxon>
        <taxon>Endopterygota</taxon>
        <taxon>Diptera</taxon>
        <taxon>Nematocera</taxon>
        <taxon>Culicoidea</taxon>
        <taxon>Culicidae</taxon>
        <taxon>Anophelinae</taxon>
        <taxon>Anopheles</taxon>
    </lineage>
</organism>
<keyword evidence="3" id="KW-1185">Reference proteome</keyword>
<dbReference type="Proteomes" id="UP000075903">
    <property type="component" value="Unassembled WGS sequence"/>
</dbReference>
<proteinExistence type="predicted"/>
<evidence type="ECO:0000313" key="2">
    <source>
        <dbReference type="EnsemblMetazoa" id="AMEM016330-PA"/>
    </source>
</evidence>
<dbReference type="EnsemblMetazoa" id="AMEM016330-RA">
    <property type="protein sequence ID" value="AMEM016330-PA"/>
    <property type="gene ID" value="AMEM016330"/>
</dbReference>
<reference evidence="2" key="1">
    <citation type="submission" date="2020-05" db="UniProtKB">
        <authorList>
            <consortium name="EnsemblMetazoa"/>
        </authorList>
    </citation>
    <scope>IDENTIFICATION</scope>
    <source>
        <strain evidence="2">MAF</strain>
    </source>
</reference>
<protein>
    <submittedName>
        <fullName evidence="2">Uncharacterized protein</fullName>
    </submittedName>
</protein>
<accession>A0A182VK48</accession>
<name>A0A182VK48_ANOME</name>
<dbReference type="VEuPathDB" id="VectorBase:AMEM016330"/>
<sequence length="144" mass="15259">MTVRKRIAVPVWPPPTSHMGGCDDETVNNDSPEEDRCPGMADELGIDPLNRNEPDTLVMGGGNDGTVNNDSPEEDRCPGMADESDIDPPKRNVPHTSPMGSVDDGTVNISDETNIGGGDDETANNVEARITGIAGTIDETDNKN</sequence>